<evidence type="ECO:0000313" key="3">
    <source>
        <dbReference type="Proteomes" id="UP000641646"/>
    </source>
</evidence>
<name>A0A926VFJ1_9CYAN</name>
<keyword evidence="3" id="KW-1185">Reference proteome</keyword>
<dbReference type="AlphaFoldDB" id="A0A926VFJ1"/>
<reference evidence="2" key="2">
    <citation type="submission" date="2020-08" db="EMBL/GenBank/DDBJ databases">
        <authorList>
            <person name="Chen M."/>
            <person name="Teng W."/>
            <person name="Zhao L."/>
            <person name="Hu C."/>
            <person name="Zhou Y."/>
            <person name="Han B."/>
            <person name="Song L."/>
            <person name="Shu W."/>
        </authorList>
    </citation>
    <scope>NUCLEOTIDE SEQUENCE</scope>
    <source>
        <strain evidence="2">FACHB-1375</strain>
    </source>
</reference>
<comment type="caution">
    <text evidence="2">The sequence shown here is derived from an EMBL/GenBank/DDBJ whole genome shotgun (WGS) entry which is preliminary data.</text>
</comment>
<accession>A0A926VFJ1</accession>
<dbReference type="Gene3D" id="3.30.70.260">
    <property type="match status" value="1"/>
</dbReference>
<dbReference type="EMBL" id="JACJPW010000042">
    <property type="protein sequence ID" value="MBD2182788.1"/>
    <property type="molecule type" value="Genomic_DNA"/>
</dbReference>
<organism evidence="2 3">
    <name type="scientific">Aerosakkonema funiforme FACHB-1375</name>
    <dbReference type="NCBI Taxonomy" id="2949571"/>
    <lineage>
        <taxon>Bacteria</taxon>
        <taxon>Bacillati</taxon>
        <taxon>Cyanobacteriota</taxon>
        <taxon>Cyanophyceae</taxon>
        <taxon>Oscillatoriophycideae</taxon>
        <taxon>Aerosakkonematales</taxon>
        <taxon>Aerosakkonemataceae</taxon>
        <taxon>Aerosakkonema</taxon>
    </lineage>
</organism>
<dbReference type="InterPro" id="IPR018449">
    <property type="entry name" value="NIL_domain"/>
</dbReference>
<dbReference type="InterPro" id="IPR045865">
    <property type="entry name" value="ACT-like_dom_sf"/>
</dbReference>
<feature type="domain" description="NIL" evidence="1">
    <location>
        <begin position="54"/>
        <end position="128"/>
    </location>
</feature>
<gene>
    <name evidence="2" type="ORF">H6G03_17250</name>
</gene>
<dbReference type="Pfam" id="PF09383">
    <property type="entry name" value="NIL"/>
    <property type="match status" value="1"/>
</dbReference>
<dbReference type="Proteomes" id="UP000641646">
    <property type="component" value="Unassembled WGS sequence"/>
</dbReference>
<dbReference type="SMART" id="SM00930">
    <property type="entry name" value="NIL"/>
    <property type="match status" value="1"/>
</dbReference>
<proteinExistence type="predicted"/>
<reference evidence="2" key="1">
    <citation type="journal article" date="2015" name="ISME J.">
        <title>Draft Genome Sequence of Streptomyces incarnatus NRRL8089, which Produces the Nucleoside Antibiotic Sinefungin.</title>
        <authorList>
            <person name="Oshima K."/>
            <person name="Hattori M."/>
            <person name="Shimizu H."/>
            <person name="Fukuda K."/>
            <person name="Nemoto M."/>
            <person name="Inagaki K."/>
            <person name="Tamura T."/>
        </authorList>
    </citation>
    <scope>NUCLEOTIDE SEQUENCE</scope>
    <source>
        <strain evidence="2">FACHB-1375</strain>
    </source>
</reference>
<evidence type="ECO:0000313" key="2">
    <source>
        <dbReference type="EMBL" id="MBD2182788.1"/>
    </source>
</evidence>
<protein>
    <submittedName>
        <fullName evidence="2">NIL domain-containing protein</fullName>
    </submittedName>
</protein>
<sequence>MIRESLREKSRLDDRIYFLEPQNLCTEALFEFAPQTDSRLQNIPERPLEPVSSTKKRIKIEIPQNYQEEPVISRLTSEYGLTFNITEAMLENSNIGNGLFDLELQGTPQQIQSALDYLWQLKVKILEINCS</sequence>
<dbReference type="SUPFAM" id="SSF55021">
    <property type="entry name" value="ACT-like"/>
    <property type="match status" value="1"/>
</dbReference>
<evidence type="ECO:0000259" key="1">
    <source>
        <dbReference type="SMART" id="SM00930"/>
    </source>
</evidence>